<reference evidence="1" key="1">
    <citation type="submission" date="2023-04" db="EMBL/GenBank/DDBJ databases">
        <title>Draft Genome sequencing of Naganishia species isolated from polar environments using Oxford Nanopore Technology.</title>
        <authorList>
            <person name="Leo P."/>
            <person name="Venkateswaran K."/>
        </authorList>
    </citation>
    <scope>NUCLEOTIDE SEQUENCE</scope>
    <source>
        <strain evidence="1">MNA-CCFEE 5423</strain>
    </source>
</reference>
<dbReference type="EMBL" id="JASBWT010000041">
    <property type="protein sequence ID" value="KAJ9092195.1"/>
    <property type="molecule type" value="Genomic_DNA"/>
</dbReference>
<evidence type="ECO:0000313" key="2">
    <source>
        <dbReference type="Proteomes" id="UP001227268"/>
    </source>
</evidence>
<gene>
    <name evidence="1" type="ORF">QFC21_006941</name>
</gene>
<comment type="caution">
    <text evidence="1">The sequence shown here is derived from an EMBL/GenBank/DDBJ whole genome shotgun (WGS) entry which is preliminary data.</text>
</comment>
<sequence length="97" mass="10744">MPSVQPALDFSGNATVSTVRPVTPPPVVVTTRLQLAVPVTPTKPKEFVKMRDNLLALEKGSMEYAAVRDKSQEGSVSMALKAGTIEKEWTRWRNYNK</sequence>
<dbReference type="Proteomes" id="UP001227268">
    <property type="component" value="Unassembled WGS sequence"/>
</dbReference>
<name>A0ACC2UZA7_9TREE</name>
<keyword evidence="2" id="KW-1185">Reference proteome</keyword>
<protein>
    <submittedName>
        <fullName evidence="1">Uncharacterized protein</fullName>
    </submittedName>
</protein>
<evidence type="ECO:0000313" key="1">
    <source>
        <dbReference type="EMBL" id="KAJ9092195.1"/>
    </source>
</evidence>
<accession>A0ACC2UZA7</accession>
<proteinExistence type="predicted"/>
<organism evidence="1 2">
    <name type="scientific">Naganishia friedmannii</name>
    <dbReference type="NCBI Taxonomy" id="89922"/>
    <lineage>
        <taxon>Eukaryota</taxon>
        <taxon>Fungi</taxon>
        <taxon>Dikarya</taxon>
        <taxon>Basidiomycota</taxon>
        <taxon>Agaricomycotina</taxon>
        <taxon>Tremellomycetes</taxon>
        <taxon>Filobasidiales</taxon>
        <taxon>Filobasidiaceae</taxon>
        <taxon>Naganishia</taxon>
    </lineage>
</organism>